<gene>
    <name evidence="1" type="ORF">VNO78_28717</name>
</gene>
<protein>
    <recommendedName>
        <fullName evidence="3">DUF620 domain-containing protein</fullName>
    </recommendedName>
</protein>
<proteinExistence type="predicted"/>
<evidence type="ECO:0008006" key="3">
    <source>
        <dbReference type="Google" id="ProtNLM"/>
    </source>
</evidence>
<dbReference type="InterPro" id="IPR006873">
    <property type="entry name" value="DUF620"/>
</dbReference>
<reference evidence="1 2" key="1">
    <citation type="submission" date="2024-01" db="EMBL/GenBank/DDBJ databases">
        <title>The genomes of 5 underutilized Papilionoideae crops provide insights into root nodulation and disease resistanc.</title>
        <authorList>
            <person name="Jiang F."/>
        </authorList>
    </citation>
    <scope>NUCLEOTIDE SEQUENCE [LARGE SCALE GENOMIC DNA]</scope>
    <source>
        <strain evidence="1">DUOXIRENSHENG_FW03</strain>
        <tissue evidence="1">Leaves</tissue>
    </source>
</reference>
<dbReference type="PANTHER" id="PTHR31300:SF25">
    <property type="entry name" value="DUF620 FAMILY PROTEIN (DUF620)"/>
    <property type="match status" value="1"/>
</dbReference>
<name>A0AAN9RU61_PSOTE</name>
<dbReference type="EMBL" id="JAYMYS010000008">
    <property type="protein sequence ID" value="KAK7383051.1"/>
    <property type="molecule type" value="Genomic_DNA"/>
</dbReference>
<organism evidence="1 2">
    <name type="scientific">Psophocarpus tetragonolobus</name>
    <name type="common">Winged bean</name>
    <name type="synonym">Dolichos tetragonolobus</name>
    <dbReference type="NCBI Taxonomy" id="3891"/>
    <lineage>
        <taxon>Eukaryota</taxon>
        <taxon>Viridiplantae</taxon>
        <taxon>Streptophyta</taxon>
        <taxon>Embryophyta</taxon>
        <taxon>Tracheophyta</taxon>
        <taxon>Spermatophyta</taxon>
        <taxon>Magnoliopsida</taxon>
        <taxon>eudicotyledons</taxon>
        <taxon>Gunneridae</taxon>
        <taxon>Pentapetalae</taxon>
        <taxon>rosids</taxon>
        <taxon>fabids</taxon>
        <taxon>Fabales</taxon>
        <taxon>Fabaceae</taxon>
        <taxon>Papilionoideae</taxon>
        <taxon>50 kb inversion clade</taxon>
        <taxon>NPAAA clade</taxon>
        <taxon>indigoferoid/millettioid clade</taxon>
        <taxon>Phaseoleae</taxon>
        <taxon>Psophocarpus</taxon>
    </lineage>
</organism>
<dbReference type="Proteomes" id="UP001386955">
    <property type="component" value="Unassembled WGS sequence"/>
</dbReference>
<evidence type="ECO:0000313" key="2">
    <source>
        <dbReference type="Proteomes" id="UP001386955"/>
    </source>
</evidence>
<evidence type="ECO:0000313" key="1">
    <source>
        <dbReference type="EMBL" id="KAK7383051.1"/>
    </source>
</evidence>
<comment type="caution">
    <text evidence="1">The sequence shown here is derived from an EMBL/GenBank/DDBJ whole genome shotgun (WGS) entry which is preliminary data.</text>
</comment>
<keyword evidence="2" id="KW-1185">Reference proteome</keyword>
<dbReference type="AlphaFoldDB" id="A0AAN9RU61"/>
<accession>A0AAN9RU61</accession>
<dbReference type="PANTHER" id="PTHR31300">
    <property type="entry name" value="LIPASE"/>
    <property type="match status" value="1"/>
</dbReference>
<dbReference type="Pfam" id="PF04788">
    <property type="entry name" value="DUF620"/>
    <property type="match status" value="1"/>
</dbReference>
<sequence>MRKLCPNYEKVDGLETVLEVPIPEDMWMSIGNSSSNRWQNLHALMKAQISATDKSSSSSSHLSSSSNNEFSALLKLVGCPLVPLQVQSDHTLIRPLKDTSIKASNAKYIVQQYIASIGGVGALDSLKSMYAVGQVRMFGSEMRQGGENIKPIGRAEAGGFLLWQKNPDLWHFELIVSGFKVSAGSDGKLAWNQSSSQPSHANKGPPRPLRRLFQGLDPRCTANLFIDAVCVGEKTINREDCFLLKLETTHDILKAQDTCHTEIIRHTVWGYFSQRTGLLVKFEDSKLVRIKSSMGNDSIFWETSMESMIEDYRYVDGINIAHSGKTMAVLYRYGMAHNHQRRIEETWRIEEVDFNICGLSMDCFLPPSDLNKEKRGVNKMSTSALGMT</sequence>